<dbReference type="GO" id="GO:0016620">
    <property type="term" value="F:oxidoreductase activity, acting on the aldehyde or oxo group of donors, NAD or NADP as acceptor"/>
    <property type="evidence" value="ECO:0007669"/>
    <property type="project" value="InterPro"/>
</dbReference>
<dbReference type="STRING" id="307972.A0A2G8KT47"/>
<dbReference type="SUPFAM" id="SSF53720">
    <property type="entry name" value="ALDH-like"/>
    <property type="match status" value="1"/>
</dbReference>
<dbReference type="InterPro" id="IPR015590">
    <property type="entry name" value="Aldehyde_DH_dom"/>
</dbReference>
<dbReference type="InterPro" id="IPR016161">
    <property type="entry name" value="Ald_DH/histidinol_DH"/>
</dbReference>
<accession>A0A2G8KT47</accession>
<protein>
    <recommendedName>
        <fullName evidence="6">Aldehyde dehydrogenase domain-containing protein</fullName>
    </recommendedName>
</protein>
<dbReference type="CDD" id="cd07093">
    <property type="entry name" value="ALDH_F8_HMSADH"/>
    <property type="match status" value="1"/>
</dbReference>
<reference evidence="7 8" key="1">
    <citation type="journal article" date="2017" name="PLoS Biol.">
        <title>The sea cucumber genome provides insights into morphological evolution and visceral regeneration.</title>
        <authorList>
            <person name="Zhang X."/>
            <person name="Sun L."/>
            <person name="Yuan J."/>
            <person name="Sun Y."/>
            <person name="Gao Y."/>
            <person name="Zhang L."/>
            <person name="Li S."/>
            <person name="Dai H."/>
            <person name="Hamel J.F."/>
            <person name="Liu C."/>
            <person name="Yu Y."/>
            <person name="Liu S."/>
            <person name="Lin W."/>
            <person name="Guo K."/>
            <person name="Jin S."/>
            <person name="Xu P."/>
            <person name="Storey K.B."/>
            <person name="Huan P."/>
            <person name="Zhang T."/>
            <person name="Zhou Y."/>
            <person name="Zhang J."/>
            <person name="Lin C."/>
            <person name="Li X."/>
            <person name="Xing L."/>
            <person name="Huo D."/>
            <person name="Sun M."/>
            <person name="Wang L."/>
            <person name="Mercier A."/>
            <person name="Li F."/>
            <person name="Yang H."/>
            <person name="Xiang J."/>
        </authorList>
    </citation>
    <scope>NUCLEOTIDE SEQUENCE [LARGE SCALE GENOMIC DNA]</scope>
    <source>
        <strain evidence="7">Shaxun</strain>
        <tissue evidence="7">Muscle</tissue>
    </source>
</reference>
<evidence type="ECO:0000313" key="8">
    <source>
        <dbReference type="Proteomes" id="UP000230750"/>
    </source>
</evidence>
<organism evidence="7 8">
    <name type="scientific">Stichopus japonicus</name>
    <name type="common">Sea cucumber</name>
    <dbReference type="NCBI Taxonomy" id="307972"/>
    <lineage>
        <taxon>Eukaryota</taxon>
        <taxon>Metazoa</taxon>
        <taxon>Echinodermata</taxon>
        <taxon>Eleutherozoa</taxon>
        <taxon>Echinozoa</taxon>
        <taxon>Holothuroidea</taxon>
        <taxon>Aspidochirotacea</taxon>
        <taxon>Aspidochirotida</taxon>
        <taxon>Stichopodidae</taxon>
        <taxon>Apostichopus</taxon>
    </lineage>
</organism>
<keyword evidence="2 5" id="KW-0560">Oxidoreductase</keyword>
<dbReference type="InterPro" id="IPR029510">
    <property type="entry name" value="Ald_DH_CS_GLU"/>
</dbReference>
<dbReference type="FunFam" id="3.40.309.10:FF:000012">
    <property type="entry name" value="Betaine aldehyde dehydrogenase"/>
    <property type="match status" value="1"/>
</dbReference>
<evidence type="ECO:0000256" key="4">
    <source>
        <dbReference type="PROSITE-ProRule" id="PRU10007"/>
    </source>
</evidence>
<feature type="domain" description="Aldehyde dehydrogenase" evidence="6">
    <location>
        <begin position="8"/>
        <end position="391"/>
    </location>
</feature>
<dbReference type="Gene3D" id="3.40.605.10">
    <property type="entry name" value="Aldehyde Dehydrogenase, Chain A, domain 1"/>
    <property type="match status" value="1"/>
</dbReference>
<name>A0A2G8KT47_STIJA</name>
<dbReference type="PANTHER" id="PTHR43720:SF2">
    <property type="entry name" value="2-AMINOMUCONIC SEMIALDEHYDE DEHYDROGENASE"/>
    <property type="match status" value="1"/>
</dbReference>
<dbReference type="Pfam" id="PF00171">
    <property type="entry name" value="Aldedh"/>
    <property type="match status" value="1"/>
</dbReference>
<keyword evidence="3" id="KW-0520">NAD</keyword>
<sequence length="548" mass="60091">MNIKPHLVWSSLSPEVRGQHLHKIADILESRLDEFAEIESRDQGKPVGLAKKVDIPRAVLTLRFFATAIQHTLNDSTVQSKFGVFNYTTKNPIGVAGLISPWNLPLYLLTLKIGPCIAVGNTCICKPSEMTSVSAWMLCEVMKQAGLPPGVVNMVFGYGHKVGQSMVEHPEIPVISFTGGTATGKKIISSSAANFKKLSLELGGKNAAIIFDDADLEQCIPMAVRSSFTNQGEVCIATSRIFVQEKLYPRFLELFIEATRKLKVGPPTESTTDVGALISKEHLAKVKGYVDIAIEEGGRIECGERSQDEELSLPESHRNGYFMRPTVITNLKDTSRCMQEEIFGPVTCVVPFQTEEEVIERANGVQFGLCASVWTTDLGTAHRVAHKLEGFAPATSRSNIAAKEYDFAGGASCCNWSQLLRGKESYFAGKAFLLQPVAATSRQGKLLRRKGLLVATSRSYFAARKVTSQERPSCCNQSQLLRGKRNYFAGKALLLQPVAATSRQGKLLCRKGLLVATSRSYFAARKVTLQDICRPSCCNQSQILCVKK</sequence>
<evidence type="ECO:0000256" key="5">
    <source>
        <dbReference type="RuleBase" id="RU003345"/>
    </source>
</evidence>
<proteinExistence type="inferred from homology"/>
<evidence type="ECO:0000313" key="7">
    <source>
        <dbReference type="EMBL" id="PIK51171.1"/>
    </source>
</evidence>
<dbReference type="PANTHER" id="PTHR43720">
    <property type="entry name" value="2-AMINOMUCONIC SEMIALDEHYDE DEHYDROGENASE"/>
    <property type="match status" value="1"/>
</dbReference>
<dbReference type="OrthoDB" id="310895at2759"/>
<gene>
    <name evidence="7" type="ORF">BSL78_11962</name>
</gene>
<dbReference type="InterPro" id="IPR016162">
    <property type="entry name" value="Ald_DH_N"/>
</dbReference>
<dbReference type="EMBL" id="MRZV01000386">
    <property type="protein sequence ID" value="PIK51171.1"/>
    <property type="molecule type" value="Genomic_DNA"/>
</dbReference>
<dbReference type="Gene3D" id="3.40.309.10">
    <property type="entry name" value="Aldehyde Dehydrogenase, Chain A, domain 2"/>
    <property type="match status" value="1"/>
</dbReference>
<dbReference type="PROSITE" id="PS00687">
    <property type="entry name" value="ALDEHYDE_DEHYDR_GLU"/>
    <property type="match status" value="1"/>
</dbReference>
<dbReference type="AlphaFoldDB" id="A0A2G8KT47"/>
<dbReference type="Proteomes" id="UP000230750">
    <property type="component" value="Unassembled WGS sequence"/>
</dbReference>
<evidence type="ECO:0000256" key="1">
    <source>
        <dbReference type="ARBA" id="ARBA00009986"/>
    </source>
</evidence>
<dbReference type="InterPro" id="IPR016160">
    <property type="entry name" value="Ald_DH_CS_CYS"/>
</dbReference>
<keyword evidence="8" id="KW-1185">Reference proteome</keyword>
<evidence type="ECO:0000259" key="6">
    <source>
        <dbReference type="Pfam" id="PF00171"/>
    </source>
</evidence>
<dbReference type="PROSITE" id="PS00070">
    <property type="entry name" value="ALDEHYDE_DEHYDR_CYS"/>
    <property type="match status" value="1"/>
</dbReference>
<evidence type="ECO:0000256" key="3">
    <source>
        <dbReference type="ARBA" id="ARBA00023027"/>
    </source>
</evidence>
<evidence type="ECO:0000256" key="2">
    <source>
        <dbReference type="ARBA" id="ARBA00023002"/>
    </source>
</evidence>
<dbReference type="FunFam" id="3.40.605.10:FF:000007">
    <property type="entry name" value="NAD/NADP-dependent betaine aldehyde dehydrogenase"/>
    <property type="match status" value="1"/>
</dbReference>
<feature type="active site" evidence="4">
    <location>
        <position position="201"/>
    </location>
</feature>
<comment type="similarity">
    <text evidence="1 5">Belongs to the aldehyde dehydrogenase family.</text>
</comment>
<comment type="caution">
    <text evidence="7">The sequence shown here is derived from an EMBL/GenBank/DDBJ whole genome shotgun (WGS) entry which is preliminary data.</text>
</comment>
<dbReference type="InterPro" id="IPR016163">
    <property type="entry name" value="Ald_DH_C"/>
</dbReference>